<evidence type="ECO:0000313" key="1">
    <source>
        <dbReference type="EMBL" id="KAK6750337.1"/>
    </source>
</evidence>
<evidence type="ECO:0008006" key="3">
    <source>
        <dbReference type="Google" id="ProtNLM"/>
    </source>
</evidence>
<protein>
    <recommendedName>
        <fullName evidence="3">SCP domain-containing protein</fullName>
    </recommendedName>
</protein>
<comment type="caution">
    <text evidence="1">The sequence shown here is derived from an EMBL/GenBank/DDBJ whole genome shotgun (WGS) entry which is preliminary data.</text>
</comment>
<gene>
    <name evidence="1" type="primary">Necator_chrIV.g15654</name>
    <name evidence="1" type="ORF">RB195_002359</name>
</gene>
<name>A0ABR1DIP1_NECAM</name>
<dbReference type="Proteomes" id="UP001303046">
    <property type="component" value="Unassembled WGS sequence"/>
</dbReference>
<dbReference type="EMBL" id="JAVFWL010000004">
    <property type="protein sequence ID" value="KAK6750337.1"/>
    <property type="molecule type" value="Genomic_DNA"/>
</dbReference>
<accession>A0ABR1DIP1</accession>
<organism evidence="1 2">
    <name type="scientific">Necator americanus</name>
    <name type="common">Human hookworm</name>
    <dbReference type="NCBI Taxonomy" id="51031"/>
    <lineage>
        <taxon>Eukaryota</taxon>
        <taxon>Metazoa</taxon>
        <taxon>Ecdysozoa</taxon>
        <taxon>Nematoda</taxon>
        <taxon>Chromadorea</taxon>
        <taxon>Rhabditida</taxon>
        <taxon>Rhabditina</taxon>
        <taxon>Rhabditomorpha</taxon>
        <taxon>Strongyloidea</taxon>
        <taxon>Ancylostomatidae</taxon>
        <taxon>Bunostominae</taxon>
        <taxon>Necator</taxon>
    </lineage>
</organism>
<keyword evidence="2" id="KW-1185">Reference proteome</keyword>
<proteinExistence type="predicted"/>
<sequence length="104" mass="11566">MPRKKLALASAETKSTYKSMCHPPHLPVTSTRNSILEGSCVVNRDSEWTSRAKLFEKEWENKNPRETYALLEQYGGKMKGCSPVFNTANGVAVGEATLLTLTDF</sequence>
<reference evidence="1 2" key="1">
    <citation type="submission" date="2023-08" db="EMBL/GenBank/DDBJ databases">
        <title>A Necator americanus chromosomal reference genome.</title>
        <authorList>
            <person name="Ilik V."/>
            <person name="Petrzelkova K.J."/>
            <person name="Pardy F."/>
            <person name="Fuh T."/>
            <person name="Niatou-Singa F.S."/>
            <person name="Gouil Q."/>
            <person name="Baker L."/>
            <person name="Ritchie M.E."/>
            <person name="Jex A.R."/>
            <person name="Gazzola D."/>
            <person name="Li H."/>
            <person name="Toshio Fujiwara R."/>
            <person name="Zhan B."/>
            <person name="Aroian R.V."/>
            <person name="Pafco B."/>
            <person name="Schwarz E.M."/>
        </authorList>
    </citation>
    <scope>NUCLEOTIDE SEQUENCE [LARGE SCALE GENOMIC DNA]</scope>
    <source>
        <strain evidence="1 2">Aroian</strain>
        <tissue evidence="1">Whole animal</tissue>
    </source>
</reference>
<evidence type="ECO:0000313" key="2">
    <source>
        <dbReference type="Proteomes" id="UP001303046"/>
    </source>
</evidence>